<dbReference type="Proteomes" id="UP001162131">
    <property type="component" value="Unassembled WGS sequence"/>
</dbReference>
<proteinExistence type="predicted"/>
<comment type="caution">
    <text evidence="2">The sequence shown here is derived from an EMBL/GenBank/DDBJ whole genome shotgun (WGS) entry which is preliminary data.</text>
</comment>
<accession>A0AAU9IW03</accession>
<gene>
    <name evidence="2" type="ORF">BSTOLATCC_MIC6604</name>
</gene>
<feature type="region of interest" description="Disordered" evidence="1">
    <location>
        <begin position="1"/>
        <end position="38"/>
    </location>
</feature>
<sequence>MKFQDSQSQPEDSPSTDNDNPELKKISIDKQPSNGIKYTPRLKKEKIPQMIDEVLSNLNPDVLKNKSLSLCGTSEQSSTELSFDNDKPIQIGRETLFTSTLLNSALAKKNKSQKPKYSDALFNGNPKPKNIPKKTALNPFSNIRKSTKKFERPKLTVTTNSGYDPKDILKEMLVKRARMKNEPIVNTWGGLNEWYEVDENSSKNQKRKNQANGKNVWEETIWWEVNGHKKLKTSVSEDDMK</sequence>
<protein>
    <submittedName>
        <fullName evidence="2">Uncharacterized protein</fullName>
    </submittedName>
</protein>
<organism evidence="2 3">
    <name type="scientific">Blepharisma stoltei</name>
    <dbReference type="NCBI Taxonomy" id="1481888"/>
    <lineage>
        <taxon>Eukaryota</taxon>
        <taxon>Sar</taxon>
        <taxon>Alveolata</taxon>
        <taxon>Ciliophora</taxon>
        <taxon>Postciliodesmatophora</taxon>
        <taxon>Heterotrichea</taxon>
        <taxon>Heterotrichida</taxon>
        <taxon>Blepharismidae</taxon>
        <taxon>Blepharisma</taxon>
    </lineage>
</organism>
<evidence type="ECO:0000313" key="2">
    <source>
        <dbReference type="EMBL" id="CAG9312503.1"/>
    </source>
</evidence>
<keyword evidence="3" id="KW-1185">Reference proteome</keyword>
<feature type="compositionally biased region" description="Low complexity" evidence="1">
    <location>
        <begin position="1"/>
        <end position="15"/>
    </location>
</feature>
<evidence type="ECO:0000313" key="3">
    <source>
        <dbReference type="Proteomes" id="UP001162131"/>
    </source>
</evidence>
<feature type="region of interest" description="Disordered" evidence="1">
    <location>
        <begin position="109"/>
        <end position="137"/>
    </location>
</feature>
<reference evidence="2" key="1">
    <citation type="submission" date="2021-09" db="EMBL/GenBank/DDBJ databases">
        <authorList>
            <consortium name="AG Swart"/>
            <person name="Singh M."/>
            <person name="Singh A."/>
            <person name="Seah K."/>
            <person name="Emmerich C."/>
        </authorList>
    </citation>
    <scope>NUCLEOTIDE SEQUENCE</scope>
    <source>
        <strain evidence="2">ATCC30299</strain>
    </source>
</reference>
<evidence type="ECO:0000256" key="1">
    <source>
        <dbReference type="SAM" id="MobiDB-lite"/>
    </source>
</evidence>
<dbReference type="EMBL" id="CAJZBQ010000006">
    <property type="protein sequence ID" value="CAG9312503.1"/>
    <property type="molecule type" value="Genomic_DNA"/>
</dbReference>
<name>A0AAU9IW03_9CILI</name>
<dbReference type="AlphaFoldDB" id="A0AAU9IW03"/>